<feature type="transmembrane region" description="Helical" evidence="8">
    <location>
        <begin position="17"/>
        <end position="37"/>
    </location>
</feature>
<evidence type="ECO:0000256" key="6">
    <source>
        <dbReference type="ARBA" id="ARBA00023136"/>
    </source>
</evidence>
<organism evidence="9 10">
    <name type="scientific">Deinococcus sedimenti</name>
    <dbReference type="NCBI Taxonomy" id="1867090"/>
    <lineage>
        <taxon>Bacteria</taxon>
        <taxon>Thermotogati</taxon>
        <taxon>Deinococcota</taxon>
        <taxon>Deinococci</taxon>
        <taxon>Deinococcales</taxon>
        <taxon>Deinococcaceae</taxon>
        <taxon>Deinococcus</taxon>
    </lineage>
</organism>
<protein>
    <submittedName>
        <fullName evidence="9">Uncharacterized protein</fullName>
    </submittedName>
</protein>
<evidence type="ECO:0000256" key="8">
    <source>
        <dbReference type="SAM" id="Phobius"/>
    </source>
</evidence>
<dbReference type="SUPFAM" id="SSF52540">
    <property type="entry name" value="P-loop containing nucleoside triphosphate hydrolases"/>
    <property type="match status" value="1"/>
</dbReference>
<keyword evidence="10" id="KW-1185">Reference proteome</keyword>
<evidence type="ECO:0000313" key="10">
    <source>
        <dbReference type="Proteomes" id="UP000644548"/>
    </source>
</evidence>
<dbReference type="RefSeq" id="WP_189074193.1">
    <property type="nucleotide sequence ID" value="NZ_BMQN01000011.1"/>
</dbReference>
<feature type="region of interest" description="Disordered" evidence="7">
    <location>
        <begin position="856"/>
        <end position="895"/>
    </location>
</feature>
<evidence type="ECO:0000256" key="5">
    <source>
        <dbReference type="ARBA" id="ARBA00022989"/>
    </source>
</evidence>
<evidence type="ECO:0000256" key="4">
    <source>
        <dbReference type="ARBA" id="ARBA00022692"/>
    </source>
</evidence>
<dbReference type="InterPro" id="IPR003688">
    <property type="entry name" value="TraG/VirD4"/>
</dbReference>
<accession>A0ABQ2S6Q7</accession>
<dbReference type="EMBL" id="BMQN01000011">
    <property type="protein sequence ID" value="GGS03105.1"/>
    <property type="molecule type" value="Genomic_DNA"/>
</dbReference>
<feature type="transmembrane region" description="Helical" evidence="8">
    <location>
        <begin position="90"/>
        <end position="110"/>
    </location>
</feature>
<comment type="caution">
    <text evidence="9">The sequence shown here is derived from an EMBL/GenBank/DDBJ whole genome shotgun (WGS) entry which is preliminary data.</text>
</comment>
<dbReference type="PANTHER" id="PTHR37937">
    <property type="entry name" value="CONJUGATIVE TRANSFER: DNA TRANSPORT"/>
    <property type="match status" value="1"/>
</dbReference>
<evidence type="ECO:0000256" key="3">
    <source>
        <dbReference type="ARBA" id="ARBA00022475"/>
    </source>
</evidence>
<dbReference type="InterPro" id="IPR027417">
    <property type="entry name" value="P-loop_NTPase"/>
</dbReference>
<sequence>MTPSQPERPQANPPSPVAIAALSSTMLSASILLMQALDVGQRSAPLIYKHTGLAQARQLKEDAMAALLISCGTDEKCGPWLSAQFSAGMAGYWLALLLPVIAIPLTMKFFPSRKAVPQKDPGLARWENKAALKRYMYGSDSTNDPFIGFLGYLKSGEVGGTFDSKDLPPMYIPLEDWCQNTLVWGGIRSGKTTSFFQPNIFLGAHLGITCVVFDVKWPQKDSGFYETIGYWHARKRRTVLLAPYEPYGARVNLIAGVFSFSDALEVADAVFPPPEFMEERGKHYNDKKRFMIAALMWLLRTEMGDQAHMGHVLEHAMLPDDRLMEWVETARDEQAKAILTGYRDAGESNFAETKNGIISALKVFFNQDVVRATSGLPTETTQLEECFRQPSLVMVGINQKNMMDGSGEVLFRLYKRLLDAAAMRVAAEQGGRLRVHLAYMMDELPSIGKINYMMRSLGTLRSYNISHHLGIQNDAQGQLVYGEAYWKAITTNVVARVIVFPRGINGDDAKKIRDLIGKTTATEVGVTGSRSIRVLEHEGSNAVSAKLVERDLLSYEEFSQFTLGEAVVRVNGHQPIRTQLAPMTMATVEGSGITPGSKPNLLHAFYRETIARCPGGLVAYTARIIQEGSLAGATSASSQRGTQNAPSHPVPASVAPQPVPAQESAPGATGSAANLSVTEVVQWLRACMTELIEIEWQLPERVITVRVDAEADTVNGTTAVTRLVIGGLLERTRTASHARLTKKAHAALPADLHADLADYPDAYAVYRWLRDNALSISGTPERAAYEAQCASTDPPTTPTEPAAQVIDGTLLCTMTRTREIFRGEGVLRFPQKRIGSRDHNQIPVQSLAATAAAVRQARAAEAEPTGEGKLSRKDRKRQSKTDLVNSVVGSSPDAP</sequence>
<gene>
    <name evidence="9" type="ORF">GCM10008960_32160</name>
</gene>
<evidence type="ECO:0000256" key="1">
    <source>
        <dbReference type="ARBA" id="ARBA00004651"/>
    </source>
</evidence>
<dbReference type="Pfam" id="PF02534">
    <property type="entry name" value="T4SS-DNA_transf"/>
    <property type="match status" value="1"/>
</dbReference>
<comment type="similarity">
    <text evidence="2">Belongs to the VirD4/TraG family.</text>
</comment>
<feature type="compositionally biased region" description="Low complexity" evidence="7">
    <location>
        <begin position="645"/>
        <end position="662"/>
    </location>
</feature>
<feature type="compositionally biased region" description="Polar residues" evidence="7">
    <location>
        <begin position="635"/>
        <end position="644"/>
    </location>
</feature>
<dbReference type="Gene3D" id="3.40.50.300">
    <property type="entry name" value="P-loop containing nucleotide triphosphate hydrolases"/>
    <property type="match status" value="1"/>
</dbReference>
<evidence type="ECO:0000256" key="2">
    <source>
        <dbReference type="ARBA" id="ARBA00008806"/>
    </source>
</evidence>
<evidence type="ECO:0000313" key="9">
    <source>
        <dbReference type="EMBL" id="GGS03105.1"/>
    </source>
</evidence>
<reference evidence="10" key="1">
    <citation type="journal article" date="2019" name="Int. J. Syst. Evol. Microbiol.">
        <title>The Global Catalogue of Microorganisms (GCM) 10K type strain sequencing project: providing services to taxonomists for standard genome sequencing and annotation.</title>
        <authorList>
            <consortium name="The Broad Institute Genomics Platform"/>
            <consortium name="The Broad Institute Genome Sequencing Center for Infectious Disease"/>
            <person name="Wu L."/>
            <person name="Ma J."/>
        </authorList>
    </citation>
    <scope>NUCLEOTIDE SEQUENCE [LARGE SCALE GENOMIC DNA]</scope>
    <source>
        <strain evidence="10">JCM 31405</strain>
    </source>
</reference>
<keyword evidence="6 8" id="KW-0472">Membrane</keyword>
<keyword evidence="5 8" id="KW-1133">Transmembrane helix</keyword>
<proteinExistence type="inferred from homology"/>
<dbReference type="PANTHER" id="PTHR37937:SF1">
    <property type="entry name" value="CONJUGATIVE TRANSFER: DNA TRANSPORT"/>
    <property type="match status" value="1"/>
</dbReference>
<comment type="subcellular location">
    <subcellularLocation>
        <location evidence="1">Cell membrane</location>
        <topology evidence="1">Multi-pass membrane protein</topology>
    </subcellularLocation>
</comment>
<feature type="region of interest" description="Disordered" evidence="7">
    <location>
        <begin position="635"/>
        <end position="671"/>
    </location>
</feature>
<dbReference type="InterPro" id="IPR051539">
    <property type="entry name" value="T4SS-coupling_protein"/>
</dbReference>
<keyword evidence="3" id="KW-1003">Cell membrane</keyword>
<dbReference type="CDD" id="cd01127">
    <property type="entry name" value="TrwB_TraG_TraD_VirD4"/>
    <property type="match status" value="1"/>
</dbReference>
<name>A0ABQ2S6Q7_9DEIO</name>
<keyword evidence="4 8" id="KW-0812">Transmembrane</keyword>
<evidence type="ECO:0000256" key="7">
    <source>
        <dbReference type="SAM" id="MobiDB-lite"/>
    </source>
</evidence>
<dbReference type="Proteomes" id="UP000644548">
    <property type="component" value="Unassembled WGS sequence"/>
</dbReference>